<name>A0A183MQT3_9TREM</name>
<gene>
    <name evidence="1" type="ORF">SMRZ_LOCUS18408</name>
</gene>
<organism evidence="1 2">
    <name type="scientific">Schistosoma margrebowiei</name>
    <dbReference type="NCBI Taxonomy" id="48269"/>
    <lineage>
        <taxon>Eukaryota</taxon>
        <taxon>Metazoa</taxon>
        <taxon>Spiralia</taxon>
        <taxon>Lophotrochozoa</taxon>
        <taxon>Platyhelminthes</taxon>
        <taxon>Trematoda</taxon>
        <taxon>Digenea</taxon>
        <taxon>Strigeidida</taxon>
        <taxon>Schistosomatoidea</taxon>
        <taxon>Schistosomatidae</taxon>
        <taxon>Schistosoma</taxon>
    </lineage>
</organism>
<accession>A0A183MQT3</accession>
<keyword evidence="2" id="KW-1185">Reference proteome</keyword>
<reference evidence="1 2" key="1">
    <citation type="submission" date="2018-11" db="EMBL/GenBank/DDBJ databases">
        <authorList>
            <consortium name="Pathogen Informatics"/>
        </authorList>
    </citation>
    <scope>NUCLEOTIDE SEQUENCE [LARGE SCALE GENOMIC DNA]</scope>
    <source>
        <strain evidence="1 2">Zambia</strain>
    </source>
</reference>
<evidence type="ECO:0000313" key="1">
    <source>
        <dbReference type="EMBL" id="VDP27775.1"/>
    </source>
</evidence>
<dbReference type="EMBL" id="UZAI01017644">
    <property type="protein sequence ID" value="VDP27775.1"/>
    <property type="molecule type" value="Genomic_DNA"/>
</dbReference>
<dbReference type="Proteomes" id="UP000277204">
    <property type="component" value="Unassembled WGS sequence"/>
</dbReference>
<dbReference type="AlphaFoldDB" id="A0A183MQT3"/>
<sequence length="101" mass="11565">MEKRKVKEDTASGIGIKHEKYEWQGLSRTGLDVEWWWVVQSPPREFTVVSYRKLICSLPEKAVADGIRPMDVEYLAKTAIYKYLYLLDGGCCSSPSFSSIQ</sequence>
<proteinExistence type="predicted"/>
<evidence type="ECO:0000313" key="2">
    <source>
        <dbReference type="Proteomes" id="UP000277204"/>
    </source>
</evidence>
<protein>
    <submittedName>
        <fullName evidence="1">Uncharacterized protein</fullName>
    </submittedName>
</protein>